<reference evidence="2 3" key="1">
    <citation type="submission" date="2020-08" db="EMBL/GenBank/DDBJ databases">
        <title>Genomic Encyclopedia of Type Strains, Phase IV (KMG-IV): sequencing the most valuable type-strain genomes for metagenomic binning, comparative biology and taxonomic classification.</title>
        <authorList>
            <person name="Goeker M."/>
        </authorList>
    </citation>
    <scope>NUCLEOTIDE SEQUENCE [LARGE SCALE GENOMIC DNA]</scope>
    <source>
        <strain evidence="2 3">DSM 105074</strain>
    </source>
</reference>
<dbReference type="Pfam" id="PF00343">
    <property type="entry name" value="Phosphorylase"/>
    <property type="match status" value="1"/>
</dbReference>
<dbReference type="NCBIfam" id="TIGR02094">
    <property type="entry name" value="more_P_ylases"/>
    <property type="match status" value="1"/>
</dbReference>
<protein>
    <submittedName>
        <fullName evidence="2">Starch phosphorylase</fullName>
        <ecNumber evidence="2">2.4.1.1</ecNumber>
    </submittedName>
</protein>
<dbReference type="RefSeq" id="WP_246440059.1">
    <property type="nucleotide sequence ID" value="NZ_JACHGF010000003.1"/>
</dbReference>
<organism evidence="2 3">
    <name type="scientific">Rhabdobacter roseus</name>
    <dbReference type="NCBI Taxonomy" id="1655419"/>
    <lineage>
        <taxon>Bacteria</taxon>
        <taxon>Pseudomonadati</taxon>
        <taxon>Bacteroidota</taxon>
        <taxon>Cytophagia</taxon>
        <taxon>Cytophagales</taxon>
        <taxon>Cytophagaceae</taxon>
        <taxon>Rhabdobacter</taxon>
    </lineage>
</organism>
<sequence>MDQVKNTFKVPYEHPLKPNPTYKKSVAYFSMEFALDQALKTYSGGLGFLAGSHMKSAFALNQNLIGIGMLWKYGYYDQGRQRDNSMKASFREKMYFFLTDTSIRFQIHIMGKDVWVHAYYLAPEVFNTAPMFFLTTDTEGNDAEARAISYHLYDADAAVKVAQCIVLGAGGARLLDELKYEPKVYHLNEAHSLPAAFYLYQKYQKVPEVKKRLVFTTHTPEEAGNEKHDIQFLDRLGFFAGVPLDTVRKITGIKDSIFSHSLAALRLSRKANGVSKLHGEVARQMWGSYDKICEITHITNSQNKNYWADKYLEMARQESDVEAIATRKKELKATLFKTVADQTGRLFDPNVLTLVWARRFAAYKRADMLTWDAERFLRLMRNEKYPIQIIWAGKPYPKDEGAIQIFNRLHYLSYLHPNMAVLTGYELALSKLLKDGSDVWLNTPIVTREASGTSGMTAAMNASLNCSTYDGWICEFARSGENAFLVPVAEGADVNKQDMDHLFDLLENEVLPTYYDKPDVWKKMVLTSMNDVGEYFDSDRMAAEYYQKLY</sequence>
<evidence type="ECO:0000256" key="1">
    <source>
        <dbReference type="ARBA" id="ARBA00006047"/>
    </source>
</evidence>
<dbReference type="Proteomes" id="UP000557307">
    <property type="component" value="Unassembled WGS sequence"/>
</dbReference>
<comment type="caution">
    <text evidence="2">The sequence shown here is derived from an EMBL/GenBank/DDBJ whole genome shotgun (WGS) entry which is preliminary data.</text>
</comment>
<dbReference type="AlphaFoldDB" id="A0A840TS66"/>
<dbReference type="PANTHER" id="PTHR42655">
    <property type="entry name" value="GLYCOGEN PHOSPHORYLASE"/>
    <property type="match status" value="1"/>
</dbReference>
<accession>A0A840TS66</accession>
<dbReference type="InterPro" id="IPR011834">
    <property type="entry name" value="Agluc_phsphrylas"/>
</dbReference>
<name>A0A840TS66_9BACT</name>
<dbReference type="GO" id="GO:0030170">
    <property type="term" value="F:pyridoxal phosphate binding"/>
    <property type="evidence" value="ECO:0007669"/>
    <property type="project" value="InterPro"/>
</dbReference>
<dbReference type="GO" id="GO:0008184">
    <property type="term" value="F:glycogen phosphorylase activity"/>
    <property type="evidence" value="ECO:0007669"/>
    <property type="project" value="InterPro"/>
</dbReference>
<dbReference type="InterPro" id="IPR052182">
    <property type="entry name" value="Glycogen/Maltodextrin_Phosph"/>
</dbReference>
<evidence type="ECO:0000313" key="3">
    <source>
        <dbReference type="Proteomes" id="UP000557307"/>
    </source>
</evidence>
<keyword evidence="3" id="KW-1185">Reference proteome</keyword>
<dbReference type="SUPFAM" id="SSF53756">
    <property type="entry name" value="UDP-Glycosyltransferase/glycogen phosphorylase"/>
    <property type="match status" value="1"/>
</dbReference>
<comment type="similarity">
    <text evidence="1">Belongs to the glycogen phosphorylase family.</text>
</comment>
<dbReference type="EMBL" id="JACHGF010000003">
    <property type="protein sequence ID" value="MBB5284547.1"/>
    <property type="molecule type" value="Genomic_DNA"/>
</dbReference>
<dbReference type="Gene3D" id="3.40.50.2000">
    <property type="entry name" value="Glycogen Phosphorylase B"/>
    <property type="match status" value="2"/>
</dbReference>
<proteinExistence type="inferred from homology"/>
<evidence type="ECO:0000313" key="2">
    <source>
        <dbReference type="EMBL" id="MBB5284547.1"/>
    </source>
</evidence>
<dbReference type="InterPro" id="IPR000811">
    <property type="entry name" value="Glyco_trans_35"/>
</dbReference>
<dbReference type="GO" id="GO:0005975">
    <property type="term" value="P:carbohydrate metabolic process"/>
    <property type="evidence" value="ECO:0007669"/>
    <property type="project" value="InterPro"/>
</dbReference>
<keyword evidence="2" id="KW-0328">Glycosyltransferase</keyword>
<dbReference type="EC" id="2.4.1.1" evidence="2"/>
<dbReference type="PANTHER" id="PTHR42655:SF1">
    <property type="entry name" value="GLYCOGEN PHOSPHORYLASE"/>
    <property type="match status" value="1"/>
</dbReference>
<gene>
    <name evidence="2" type="ORF">HNQ92_002690</name>
</gene>
<keyword evidence="2" id="KW-0808">Transferase</keyword>